<dbReference type="PANTHER" id="PTHR37576:SF2">
    <property type="entry name" value="DEFECT AT LOW TEMPERATURE PROTEIN 1"/>
    <property type="match status" value="1"/>
</dbReference>
<evidence type="ECO:0000313" key="4">
    <source>
        <dbReference type="Proteomes" id="UP000663193"/>
    </source>
</evidence>
<dbReference type="AlphaFoldDB" id="A0A7U2F719"/>
<keyword evidence="2" id="KW-1133">Transmembrane helix</keyword>
<keyword evidence="2" id="KW-0812">Transmembrane</keyword>
<evidence type="ECO:0000313" key="3">
    <source>
        <dbReference type="EMBL" id="QRC99932.1"/>
    </source>
</evidence>
<accession>A0A7U2F719</accession>
<feature type="transmembrane region" description="Helical" evidence="2">
    <location>
        <begin position="486"/>
        <end position="510"/>
    </location>
</feature>
<evidence type="ECO:0000256" key="1">
    <source>
        <dbReference type="SAM" id="MobiDB-lite"/>
    </source>
</evidence>
<dbReference type="VEuPathDB" id="FungiDB:JI435_068540"/>
<feature type="compositionally biased region" description="Polar residues" evidence="1">
    <location>
        <begin position="44"/>
        <end position="56"/>
    </location>
</feature>
<keyword evidence="4" id="KW-1185">Reference proteome</keyword>
<gene>
    <name evidence="3" type="ORF">JI435_068540</name>
</gene>
<feature type="region of interest" description="Disordered" evidence="1">
    <location>
        <begin position="1"/>
        <end position="56"/>
    </location>
</feature>
<dbReference type="Pfam" id="PF11374">
    <property type="entry name" value="DUF3176"/>
    <property type="match status" value="1"/>
</dbReference>
<proteinExistence type="predicted"/>
<sequence length="561" mass="61433">MADTGAKTQQQNQEQRNNRSGEELNLVTLAAPHRPEQEKDQNDKNATGQEPTTLRFPSSKRRKITPVLAIIFLVVSFLCIASSIAIVYFSNDRAVNDWISRGLAVNPSVLLAVTNSVLAFSTKQVFIAGVAIKWWRTYYSGTDLTNLHYIANQGKANGWHDMFQPFKSSQARHVMTVFVAITLMDLSDGPLLQRSLKSVITRRVRPYESDMALVQNITDGWAGTVDNASPARIFASGDLAGVVDNWYNNVTESWSSECVGSCEGVLVGAGVAFNCSAGAPTKIELLSPQNFNATLFSISFSRAVDGMGAPVVEMTHEFTHNVTASCEATVERHYCSIRAATVDYDAIILSDSIRLHPNREPSPSSVYKSAGDLPASDDTPIGPLSALDYFGYYYLRSVSTLSSGTGDEEVGMETVTGMLGAVFSEASESGNSSCSFQWLNATDSIIHDIHDVMFRIAVYSSTGDENGDTKTWTDAYDELAYRADLLFLWLAVAIMFSGTFAATSLLWGYWRLDRQVTLSPLETGCALADVLKAPPPRYQESKMAIENLLEDIGGRKVEKLD</sequence>
<reference evidence="4" key="1">
    <citation type="journal article" date="2021" name="BMC Genomics">
        <title>Chromosome-level genome assembly and manually-curated proteome of model necrotroph Parastagonospora nodorum Sn15 reveals a genome-wide trove of candidate effector homologs, and redundancy of virulence-related functions within an accessory chromosome.</title>
        <authorList>
            <person name="Bertazzoni S."/>
            <person name="Jones D.A.B."/>
            <person name="Phan H.T."/>
            <person name="Tan K.-C."/>
            <person name="Hane J.K."/>
        </authorList>
    </citation>
    <scope>NUCLEOTIDE SEQUENCE [LARGE SCALE GENOMIC DNA]</scope>
    <source>
        <strain evidence="4">SN15 / ATCC MYA-4574 / FGSC 10173)</strain>
    </source>
</reference>
<dbReference type="InterPro" id="IPR021514">
    <property type="entry name" value="DUF3176"/>
</dbReference>
<dbReference type="PANTHER" id="PTHR37576">
    <property type="entry name" value="DEFECT AT LOW TEMPERATURE PROTEIN 1"/>
    <property type="match status" value="1"/>
</dbReference>
<protein>
    <submittedName>
        <fullName evidence="3">Uncharacterized protein</fullName>
    </submittedName>
</protein>
<dbReference type="OrthoDB" id="5357734at2759"/>
<name>A0A7U2F719_PHANO</name>
<feature type="transmembrane region" description="Helical" evidence="2">
    <location>
        <begin position="64"/>
        <end position="89"/>
    </location>
</feature>
<feature type="compositionally biased region" description="Basic and acidic residues" evidence="1">
    <location>
        <begin position="33"/>
        <end position="43"/>
    </location>
</feature>
<dbReference type="Proteomes" id="UP000663193">
    <property type="component" value="Chromosome 10"/>
</dbReference>
<evidence type="ECO:0000256" key="2">
    <source>
        <dbReference type="SAM" id="Phobius"/>
    </source>
</evidence>
<keyword evidence="2" id="KW-0472">Membrane</keyword>
<dbReference type="EMBL" id="CP069032">
    <property type="protein sequence ID" value="QRC99932.1"/>
    <property type="molecule type" value="Genomic_DNA"/>
</dbReference>
<organism evidence="3 4">
    <name type="scientific">Phaeosphaeria nodorum (strain SN15 / ATCC MYA-4574 / FGSC 10173)</name>
    <name type="common">Glume blotch fungus</name>
    <name type="synonym">Parastagonospora nodorum</name>
    <dbReference type="NCBI Taxonomy" id="321614"/>
    <lineage>
        <taxon>Eukaryota</taxon>
        <taxon>Fungi</taxon>
        <taxon>Dikarya</taxon>
        <taxon>Ascomycota</taxon>
        <taxon>Pezizomycotina</taxon>
        <taxon>Dothideomycetes</taxon>
        <taxon>Pleosporomycetidae</taxon>
        <taxon>Pleosporales</taxon>
        <taxon>Pleosporineae</taxon>
        <taxon>Phaeosphaeriaceae</taxon>
        <taxon>Parastagonospora</taxon>
    </lineage>
</organism>
<feature type="transmembrane region" description="Helical" evidence="2">
    <location>
        <begin position="109"/>
        <end position="132"/>
    </location>
</feature>